<keyword evidence="1" id="KW-0812">Transmembrane</keyword>
<keyword evidence="1" id="KW-1133">Transmembrane helix</keyword>
<accession>A0A1K1R3G1</accession>
<dbReference type="Pfam" id="PF07332">
    <property type="entry name" value="Phage_holin_3_6"/>
    <property type="match status" value="1"/>
</dbReference>
<dbReference type="OrthoDB" id="1144182at2"/>
<dbReference type="STRING" id="1150368.SAMN02927921_03134"/>
<dbReference type="InterPro" id="IPR009937">
    <property type="entry name" value="Phage_holin_3_6"/>
</dbReference>
<organism evidence="2 3">
    <name type="scientific">Sinomicrobium oceani</name>
    <dbReference type="NCBI Taxonomy" id="1150368"/>
    <lineage>
        <taxon>Bacteria</taxon>
        <taxon>Pseudomonadati</taxon>
        <taxon>Bacteroidota</taxon>
        <taxon>Flavobacteriia</taxon>
        <taxon>Flavobacteriales</taxon>
        <taxon>Flavobacteriaceae</taxon>
        <taxon>Sinomicrobium</taxon>
    </lineage>
</organism>
<keyword evidence="3" id="KW-1185">Reference proteome</keyword>
<evidence type="ECO:0000313" key="2">
    <source>
        <dbReference type="EMBL" id="SFW66557.1"/>
    </source>
</evidence>
<sequence length="118" mass="13352">MSLNSISENAEGLSKNTQEFLENNYVYYKLSIFKKLTKGTTSMIIFIIIGAVLFGAMLLTTFALAFFIGSWLDSLGFGFLIMGGVYLLMAVIVYYGFRKTIERKVLVRASKDFFDHDD</sequence>
<keyword evidence="1" id="KW-0472">Membrane</keyword>
<gene>
    <name evidence="2" type="ORF">SAMN02927921_03134</name>
</gene>
<name>A0A1K1R3G1_9FLAO</name>
<proteinExistence type="predicted"/>
<dbReference type="AlphaFoldDB" id="A0A1K1R3G1"/>
<dbReference type="Proteomes" id="UP000182248">
    <property type="component" value="Unassembled WGS sequence"/>
</dbReference>
<protein>
    <submittedName>
        <fullName evidence="2">Putative Holin-X, holin superfamily III</fullName>
    </submittedName>
</protein>
<evidence type="ECO:0000313" key="3">
    <source>
        <dbReference type="Proteomes" id="UP000182248"/>
    </source>
</evidence>
<feature type="transmembrane region" description="Helical" evidence="1">
    <location>
        <begin position="44"/>
        <end position="69"/>
    </location>
</feature>
<feature type="transmembrane region" description="Helical" evidence="1">
    <location>
        <begin position="75"/>
        <end position="97"/>
    </location>
</feature>
<dbReference type="RefSeq" id="WP_072318322.1">
    <property type="nucleotide sequence ID" value="NZ_FPJE01000018.1"/>
</dbReference>
<evidence type="ECO:0000256" key="1">
    <source>
        <dbReference type="SAM" id="Phobius"/>
    </source>
</evidence>
<dbReference type="EMBL" id="FPJE01000018">
    <property type="protein sequence ID" value="SFW66557.1"/>
    <property type="molecule type" value="Genomic_DNA"/>
</dbReference>
<reference evidence="2 3" key="1">
    <citation type="submission" date="2016-11" db="EMBL/GenBank/DDBJ databases">
        <authorList>
            <person name="Jaros S."/>
            <person name="Januszkiewicz K."/>
            <person name="Wedrychowicz H."/>
        </authorList>
    </citation>
    <scope>NUCLEOTIDE SEQUENCE [LARGE SCALE GENOMIC DNA]</scope>
    <source>
        <strain evidence="2 3">CGMCC 1.12145</strain>
    </source>
</reference>